<feature type="transmembrane region" description="Helical" evidence="1">
    <location>
        <begin position="61"/>
        <end position="87"/>
    </location>
</feature>
<keyword evidence="1" id="KW-0472">Membrane</keyword>
<keyword evidence="1" id="KW-1133">Transmembrane helix</keyword>
<gene>
    <name evidence="2" type="ORF">SAMN04489762_2389</name>
</gene>
<sequence>MKGIFCWMTLIFNVTAGLFFFNNVTWILNIFVPAPIIFTLITLAAVSAIMGMVMSVIRNKLIELIITTLSLLSSVFGGLFMLLIVMVSDMSQPI</sequence>
<name>A0AAX2EGX8_9BACI</name>
<comment type="caution">
    <text evidence="2">The sequence shown here is derived from an EMBL/GenBank/DDBJ whole genome shotgun (WGS) entry which is preliminary data.</text>
</comment>
<dbReference type="AlphaFoldDB" id="A0AAX2EGX8"/>
<evidence type="ECO:0000256" key="1">
    <source>
        <dbReference type="SAM" id="Phobius"/>
    </source>
</evidence>
<dbReference type="Proteomes" id="UP000199735">
    <property type="component" value="Unassembled WGS sequence"/>
</dbReference>
<keyword evidence="1" id="KW-0812">Transmembrane</keyword>
<protein>
    <submittedName>
        <fullName evidence="2">Uncharacterized protein</fullName>
    </submittedName>
</protein>
<reference evidence="2 3" key="1">
    <citation type="submission" date="2016-10" db="EMBL/GenBank/DDBJ databases">
        <authorList>
            <person name="Varghese N."/>
            <person name="Submissions S."/>
        </authorList>
    </citation>
    <scope>NUCLEOTIDE SEQUENCE [LARGE SCALE GENOMIC DNA]</scope>
    <source>
        <strain evidence="2 3">DSM 21619</strain>
    </source>
</reference>
<evidence type="ECO:0000313" key="3">
    <source>
        <dbReference type="Proteomes" id="UP000199735"/>
    </source>
</evidence>
<evidence type="ECO:0000313" key="2">
    <source>
        <dbReference type="EMBL" id="SEN49568.1"/>
    </source>
</evidence>
<feature type="transmembrane region" description="Helical" evidence="1">
    <location>
        <begin position="26"/>
        <end position="49"/>
    </location>
</feature>
<proteinExistence type="predicted"/>
<accession>A0AAX2EGX8</accession>
<dbReference type="EMBL" id="FOCD01000002">
    <property type="protein sequence ID" value="SEN49568.1"/>
    <property type="molecule type" value="Genomic_DNA"/>
</dbReference>
<organism evidence="2 3">
    <name type="scientific">Terribacillus saccharophilus</name>
    <dbReference type="NCBI Taxonomy" id="361277"/>
    <lineage>
        <taxon>Bacteria</taxon>
        <taxon>Bacillati</taxon>
        <taxon>Bacillota</taxon>
        <taxon>Bacilli</taxon>
        <taxon>Bacillales</taxon>
        <taxon>Bacillaceae</taxon>
        <taxon>Terribacillus</taxon>
    </lineage>
</organism>